<evidence type="ECO:0000313" key="10">
    <source>
        <dbReference type="Proteomes" id="UP000009256"/>
    </source>
</evidence>
<dbReference type="SUPFAM" id="SSF54534">
    <property type="entry name" value="FKBP-like"/>
    <property type="match status" value="1"/>
</dbReference>
<name>E4SA01_CALA7</name>
<evidence type="ECO:0000256" key="7">
    <source>
        <dbReference type="SAM" id="Phobius"/>
    </source>
</evidence>
<dbReference type="PROSITE" id="PS01096">
    <property type="entry name" value="PPIC_PPIASE_1"/>
    <property type="match status" value="1"/>
</dbReference>
<evidence type="ECO:0000259" key="8">
    <source>
        <dbReference type="PROSITE" id="PS50198"/>
    </source>
</evidence>
<dbReference type="EMBL" id="CP002326">
    <property type="protein sequence ID" value="ADQ40142.1"/>
    <property type="molecule type" value="Genomic_DNA"/>
</dbReference>
<dbReference type="Gene3D" id="1.10.4030.10">
    <property type="entry name" value="Porin chaperone SurA, peptide-binding domain"/>
    <property type="match status" value="1"/>
</dbReference>
<dbReference type="EC" id="5.2.1.8" evidence="2"/>
<dbReference type="Gene3D" id="3.10.50.40">
    <property type="match status" value="1"/>
</dbReference>
<sequence>MDKRTKIVLFSIAAVVLLIILIAVTPEIVRYVDENRAVAIVNGEKITKKEFAINYRSQINYYGLDKAFLSQKVGDKTYEQQIKENVLDGLIIRQIELQQARKRNITLSSAEKKAIDQQIEQYKSDSQSGAEFKQYLQTIGATENEYKDQVIKSQIVSKLYDEVTKNQKASDAEIESYYNSHKSDFVEVKASHILFKVNDSKEEAAKKKKAEEILQMIKVGQNFEKLAQKYSEDETTKQKGGDMGYLRKNIIIQYYGNEFGNAVFSLGIGEISNIVQTNDGFHIIKVTDRKQLLLSDVKDEIKSTIESQKKDEYYQSLLEKWKKEAKIKKFEDVLKSVSI</sequence>
<keyword evidence="10" id="KW-1185">Reference proteome</keyword>
<proteinExistence type="predicted"/>
<dbReference type="InterPro" id="IPR050245">
    <property type="entry name" value="PrsA_foldase"/>
</dbReference>
<organism evidence="9 10">
    <name type="scientific">Caldicellulosiruptor acetigenus (strain ATCC 700853 / DSM 12137 / I77R1B)</name>
    <name type="common">Caldicellulosiruptor kristjanssonii</name>
    <dbReference type="NCBI Taxonomy" id="632335"/>
    <lineage>
        <taxon>Bacteria</taxon>
        <taxon>Bacillati</taxon>
        <taxon>Bacillota</taxon>
        <taxon>Bacillota incertae sedis</taxon>
        <taxon>Caldicellulosiruptorales</taxon>
        <taxon>Caldicellulosiruptoraceae</taxon>
        <taxon>Caldicellulosiruptor</taxon>
    </lineage>
</organism>
<protein>
    <recommendedName>
        <fullName evidence="2">peptidylprolyl isomerase</fullName>
        <ecNumber evidence="2">5.2.1.8</ecNumber>
    </recommendedName>
</protein>
<keyword evidence="7" id="KW-0812">Transmembrane</keyword>
<comment type="catalytic activity">
    <reaction evidence="1">
        <text>[protein]-peptidylproline (omega=180) = [protein]-peptidylproline (omega=0)</text>
        <dbReference type="Rhea" id="RHEA:16237"/>
        <dbReference type="Rhea" id="RHEA-COMP:10747"/>
        <dbReference type="Rhea" id="RHEA-COMP:10748"/>
        <dbReference type="ChEBI" id="CHEBI:83833"/>
        <dbReference type="ChEBI" id="CHEBI:83834"/>
        <dbReference type="EC" id="5.2.1.8"/>
    </reaction>
</comment>
<feature type="domain" description="PpiC" evidence="8">
    <location>
        <begin position="185"/>
        <end position="288"/>
    </location>
</feature>
<dbReference type="OrthoDB" id="14196at2"/>
<dbReference type="PROSITE" id="PS50198">
    <property type="entry name" value="PPIC_PPIASE_2"/>
    <property type="match status" value="1"/>
</dbReference>
<dbReference type="AlphaFoldDB" id="E4SA01"/>
<evidence type="ECO:0000256" key="1">
    <source>
        <dbReference type="ARBA" id="ARBA00000971"/>
    </source>
</evidence>
<evidence type="ECO:0000256" key="4">
    <source>
        <dbReference type="ARBA" id="ARBA00023110"/>
    </source>
</evidence>
<dbReference type="SUPFAM" id="SSF109998">
    <property type="entry name" value="Triger factor/SurA peptide-binding domain-like"/>
    <property type="match status" value="1"/>
</dbReference>
<dbReference type="Pfam" id="PF13624">
    <property type="entry name" value="SurA_N_3"/>
    <property type="match status" value="1"/>
</dbReference>
<dbReference type="InterPro" id="IPR000297">
    <property type="entry name" value="PPIase_PpiC"/>
</dbReference>
<dbReference type="InterPro" id="IPR023058">
    <property type="entry name" value="PPIase_PpiC_CS"/>
</dbReference>
<dbReference type="Pfam" id="PF13616">
    <property type="entry name" value="Rotamase_3"/>
    <property type="match status" value="1"/>
</dbReference>
<evidence type="ECO:0000313" key="9">
    <source>
        <dbReference type="EMBL" id="ADQ40142.1"/>
    </source>
</evidence>
<dbReference type="Proteomes" id="UP000009256">
    <property type="component" value="Chromosome"/>
</dbReference>
<dbReference type="eggNOG" id="COG0760">
    <property type="taxonomic scope" value="Bacteria"/>
</dbReference>
<keyword evidence="4 6" id="KW-0697">Rotamase</keyword>
<dbReference type="PANTHER" id="PTHR47245">
    <property type="entry name" value="PEPTIDYLPROLYL ISOMERASE"/>
    <property type="match status" value="1"/>
</dbReference>
<dbReference type="HOGENOM" id="CLU_034646_5_2_9"/>
<keyword evidence="7" id="KW-0472">Membrane</keyword>
<dbReference type="RefSeq" id="WP_013431976.1">
    <property type="nucleotide sequence ID" value="NC_014721.1"/>
</dbReference>
<dbReference type="STRING" id="632335.Calkr_0597"/>
<dbReference type="KEGG" id="cki:Calkr_0597"/>
<keyword evidence="7" id="KW-1133">Transmembrane helix</keyword>
<keyword evidence="5 6" id="KW-0413">Isomerase</keyword>
<dbReference type="InterPro" id="IPR027304">
    <property type="entry name" value="Trigger_fact/SurA_dom_sf"/>
</dbReference>
<dbReference type="GO" id="GO:0003755">
    <property type="term" value="F:peptidyl-prolyl cis-trans isomerase activity"/>
    <property type="evidence" value="ECO:0007669"/>
    <property type="project" value="UniProtKB-KW"/>
</dbReference>
<accession>E4SA01</accession>
<dbReference type="InterPro" id="IPR046357">
    <property type="entry name" value="PPIase_dom_sf"/>
</dbReference>
<evidence type="ECO:0000256" key="6">
    <source>
        <dbReference type="PROSITE-ProRule" id="PRU00278"/>
    </source>
</evidence>
<evidence type="ECO:0000256" key="5">
    <source>
        <dbReference type="ARBA" id="ARBA00023235"/>
    </source>
</evidence>
<gene>
    <name evidence="9" type="ordered locus">Calkr_0597</name>
</gene>
<keyword evidence="3" id="KW-0732">Signal</keyword>
<feature type="transmembrane region" description="Helical" evidence="7">
    <location>
        <begin position="7"/>
        <end position="25"/>
    </location>
</feature>
<reference evidence="9 10" key="2">
    <citation type="journal article" date="2011" name="J. Bacteriol.">
        <title>Complete genome sequences for the anaerobic, extremely thermophilic plant biomass-degrading bacteria Caldicellulosiruptor hydrothermalis, Caldicellulosiruptor kristjanssonii, Caldicellulosiruptor kronotskyensis, Caldicellulosiruptor owensenis, and Caldicellulosiruptor lactoaceticus.</title>
        <authorList>
            <person name="Blumer-Schuette S.E."/>
            <person name="Ozdemir I."/>
            <person name="Mistry D."/>
            <person name="Lucas S."/>
            <person name="Lapidus A."/>
            <person name="Cheng J.F."/>
            <person name="Goodwin L.A."/>
            <person name="Pitluck S."/>
            <person name="Land M.L."/>
            <person name="Hauser L.J."/>
            <person name="Woyke T."/>
            <person name="Mikhailova N."/>
            <person name="Pati A."/>
            <person name="Kyrpides N.C."/>
            <person name="Ivanova N."/>
            <person name="Detter J.C."/>
            <person name="Walston-Davenport K."/>
            <person name="Han S."/>
            <person name="Adams M.W."/>
            <person name="Kelly R.M."/>
        </authorList>
    </citation>
    <scope>NUCLEOTIDE SEQUENCE [LARGE SCALE GENOMIC DNA]</scope>
    <source>
        <strain evidence="10">ATCC 700853 / DSM 12137 / I77R1B</strain>
    </source>
</reference>
<evidence type="ECO:0000256" key="3">
    <source>
        <dbReference type="ARBA" id="ARBA00022729"/>
    </source>
</evidence>
<dbReference type="PANTHER" id="PTHR47245:SF1">
    <property type="entry name" value="FOLDASE PROTEIN PRSA"/>
    <property type="match status" value="1"/>
</dbReference>
<evidence type="ECO:0000256" key="2">
    <source>
        <dbReference type="ARBA" id="ARBA00013194"/>
    </source>
</evidence>
<reference key="1">
    <citation type="submission" date="2010-11" db="EMBL/GenBank/DDBJ databases">
        <title>Complete sequence of chromosome of Caldicellulosiruptor kristjanssonii 177R1B.</title>
        <authorList>
            <consortium name="US DOE Joint Genome Institute"/>
            <person name="Lucas S."/>
            <person name="Copeland A."/>
            <person name="Lapidus A."/>
            <person name="Cheng J.-F."/>
            <person name="Bruce D."/>
            <person name="Goodwin L."/>
            <person name="Pitluck S."/>
            <person name="Davenport K."/>
            <person name="Detter J.C."/>
            <person name="Han C."/>
            <person name="Tapia R."/>
            <person name="Land M."/>
            <person name="Hauser L."/>
            <person name="Jeffries C."/>
            <person name="Kyrpides N."/>
            <person name="Ivanova N."/>
            <person name="Mikhailova N."/>
            <person name="Blumer-Schuette S.E."/>
            <person name="Kelly R.M."/>
            <person name="Woyke T."/>
        </authorList>
    </citation>
    <scope>NUCLEOTIDE SEQUENCE</scope>
    <source>
        <strain>177R1B</strain>
    </source>
</reference>